<accession>A0ABQ1JI71</accession>
<keyword evidence="5" id="KW-1185">Reference proteome</keyword>
<dbReference type="InterPro" id="IPR029069">
    <property type="entry name" value="HotDog_dom_sf"/>
</dbReference>
<evidence type="ECO:0000313" key="4">
    <source>
        <dbReference type="EMBL" id="GGB66954.1"/>
    </source>
</evidence>
<dbReference type="InterPro" id="IPR039298">
    <property type="entry name" value="ACOT13"/>
</dbReference>
<comment type="caution">
    <text evidence="4">The sequence shown here is derived from an EMBL/GenBank/DDBJ whole genome shotgun (WGS) entry which is preliminary data.</text>
</comment>
<dbReference type="Proteomes" id="UP000628854">
    <property type="component" value="Unassembled WGS sequence"/>
</dbReference>
<sequence length="152" mass="16399">MPGPTSEKPRISDADMLARFQNSRKRPACSDTLGMHLSEVHQDEMRVVVDFMADESFANPTGAIQGGFIGAMLDEAISTNIIIASNVTMTAPTLEMKVSYLAPLFVGPARVEARILKFGKTVCFSEAKCMDPDGKVVATATATAAPKPFKRF</sequence>
<name>A0ABQ1JI71_9PROT</name>
<dbReference type="Gene3D" id="3.10.129.10">
    <property type="entry name" value="Hotdog Thioesterase"/>
    <property type="match status" value="1"/>
</dbReference>
<dbReference type="PANTHER" id="PTHR21660">
    <property type="entry name" value="THIOESTERASE SUPERFAMILY MEMBER-RELATED"/>
    <property type="match status" value="1"/>
</dbReference>
<gene>
    <name evidence="4" type="ORF">GCM10011503_14710</name>
</gene>
<dbReference type="Pfam" id="PF03061">
    <property type="entry name" value="4HBT"/>
    <property type="match status" value="1"/>
</dbReference>
<dbReference type="InterPro" id="IPR003736">
    <property type="entry name" value="PAAI_dom"/>
</dbReference>
<dbReference type="CDD" id="cd03443">
    <property type="entry name" value="PaaI_thioesterase"/>
    <property type="match status" value="1"/>
</dbReference>
<dbReference type="SUPFAM" id="SSF54637">
    <property type="entry name" value="Thioesterase/thiol ester dehydrase-isomerase"/>
    <property type="match status" value="1"/>
</dbReference>
<reference evidence="5" key="1">
    <citation type="journal article" date="2019" name="Int. J. Syst. Evol. Microbiol.">
        <title>The Global Catalogue of Microorganisms (GCM) 10K type strain sequencing project: providing services to taxonomists for standard genome sequencing and annotation.</title>
        <authorList>
            <consortium name="The Broad Institute Genomics Platform"/>
            <consortium name="The Broad Institute Genome Sequencing Center for Infectious Disease"/>
            <person name="Wu L."/>
            <person name="Ma J."/>
        </authorList>
    </citation>
    <scope>NUCLEOTIDE SEQUENCE [LARGE SCALE GENOMIC DNA]</scope>
    <source>
        <strain evidence="5">CGMCC 1.15928</strain>
    </source>
</reference>
<evidence type="ECO:0000313" key="5">
    <source>
        <dbReference type="Proteomes" id="UP000628854"/>
    </source>
</evidence>
<keyword evidence="2" id="KW-0378">Hydrolase</keyword>
<proteinExistence type="inferred from homology"/>
<dbReference type="NCBIfam" id="TIGR00369">
    <property type="entry name" value="unchar_dom_1"/>
    <property type="match status" value="1"/>
</dbReference>
<evidence type="ECO:0000256" key="1">
    <source>
        <dbReference type="ARBA" id="ARBA00008324"/>
    </source>
</evidence>
<evidence type="ECO:0000256" key="2">
    <source>
        <dbReference type="ARBA" id="ARBA00022801"/>
    </source>
</evidence>
<evidence type="ECO:0000259" key="3">
    <source>
        <dbReference type="Pfam" id="PF03061"/>
    </source>
</evidence>
<organism evidence="4 5">
    <name type="scientific">Henriciella pelagia</name>
    <dbReference type="NCBI Taxonomy" id="1977912"/>
    <lineage>
        <taxon>Bacteria</taxon>
        <taxon>Pseudomonadati</taxon>
        <taxon>Pseudomonadota</taxon>
        <taxon>Alphaproteobacteria</taxon>
        <taxon>Hyphomonadales</taxon>
        <taxon>Hyphomonadaceae</taxon>
        <taxon>Henriciella</taxon>
    </lineage>
</organism>
<dbReference type="RefSeq" id="WP_233124393.1">
    <property type="nucleotide sequence ID" value="NZ_BMKF01000001.1"/>
</dbReference>
<protein>
    <submittedName>
        <fullName evidence="4">Thioesterase</fullName>
    </submittedName>
</protein>
<feature type="domain" description="Thioesterase" evidence="3">
    <location>
        <begin position="63"/>
        <end position="137"/>
    </location>
</feature>
<dbReference type="PANTHER" id="PTHR21660:SF1">
    <property type="entry name" value="ACYL-COENZYME A THIOESTERASE 13"/>
    <property type="match status" value="1"/>
</dbReference>
<dbReference type="EMBL" id="BMKF01000001">
    <property type="protein sequence ID" value="GGB66954.1"/>
    <property type="molecule type" value="Genomic_DNA"/>
</dbReference>
<comment type="similarity">
    <text evidence="1">Belongs to the thioesterase PaaI family.</text>
</comment>
<dbReference type="InterPro" id="IPR006683">
    <property type="entry name" value="Thioestr_dom"/>
</dbReference>